<evidence type="ECO:0000256" key="3">
    <source>
        <dbReference type="SAM" id="Phobius"/>
    </source>
</evidence>
<comment type="subcellular location">
    <subcellularLocation>
        <location evidence="1">Membrane</location>
    </subcellularLocation>
</comment>
<dbReference type="GO" id="GO:0009506">
    <property type="term" value="C:plasmodesma"/>
    <property type="evidence" value="ECO:0007669"/>
    <property type="project" value="TreeGrafter"/>
</dbReference>
<sequence length="248" mass="28947">MDLARRVGEFKLECKDRDFDFWLQHSRVLAKLLVIVTIAGFTFWFIVRPKEVNFHVTNATLTQFNYSNDTLYYDLALNVEVRNPNKKISMYYNYIEALALYQDVIPLNKDQISEMYNNEKRYGIYHIDVKLNLKVKFNLGWYKTKNLKFKVACNLQVPLQSYNGTSPAAGFHATRCNWDYKHILIFVLAEWKCVKSNVVYAIEENNTNNVGSEFLKMTDENVIPTQCSVKVLILVKEHAVDVGNERCC</sequence>
<keyword evidence="3" id="KW-0812">Transmembrane</keyword>
<keyword evidence="3" id="KW-1133">Transmembrane helix</keyword>
<reference evidence="4 5" key="1">
    <citation type="submission" date="2024-01" db="EMBL/GenBank/DDBJ databases">
        <title>The genomes of 5 underutilized Papilionoideae crops provide insights into root nodulation and disease resistanc.</title>
        <authorList>
            <person name="Jiang F."/>
        </authorList>
    </citation>
    <scope>NUCLEOTIDE SEQUENCE [LARGE SCALE GENOMIC DNA]</scope>
    <source>
        <strain evidence="4">LVBAO_FW01</strain>
        <tissue evidence="4">Leaves</tissue>
    </source>
</reference>
<protein>
    <recommendedName>
        <fullName evidence="6">Late embryogenesis abundant protein LEA-2 subgroup domain-containing protein</fullName>
    </recommendedName>
</protein>
<evidence type="ECO:0000313" key="4">
    <source>
        <dbReference type="EMBL" id="KAK7345244.1"/>
    </source>
</evidence>
<dbReference type="PANTHER" id="PTHR31415">
    <property type="entry name" value="OS05G0367900 PROTEIN"/>
    <property type="match status" value="1"/>
</dbReference>
<dbReference type="AlphaFoldDB" id="A0AAN9QRF5"/>
<name>A0AAN9QRF5_CANGL</name>
<keyword evidence="5" id="KW-1185">Reference proteome</keyword>
<dbReference type="InterPro" id="IPR044839">
    <property type="entry name" value="NDR1-like"/>
</dbReference>
<evidence type="ECO:0000256" key="1">
    <source>
        <dbReference type="ARBA" id="ARBA00004370"/>
    </source>
</evidence>
<dbReference type="Proteomes" id="UP001367508">
    <property type="component" value="Unassembled WGS sequence"/>
</dbReference>
<feature type="transmembrane region" description="Helical" evidence="3">
    <location>
        <begin position="28"/>
        <end position="47"/>
    </location>
</feature>
<dbReference type="GO" id="GO:0005886">
    <property type="term" value="C:plasma membrane"/>
    <property type="evidence" value="ECO:0007669"/>
    <property type="project" value="TreeGrafter"/>
</dbReference>
<evidence type="ECO:0000256" key="2">
    <source>
        <dbReference type="ARBA" id="ARBA00023136"/>
    </source>
</evidence>
<evidence type="ECO:0000313" key="5">
    <source>
        <dbReference type="Proteomes" id="UP001367508"/>
    </source>
</evidence>
<dbReference type="GO" id="GO:0098542">
    <property type="term" value="P:defense response to other organism"/>
    <property type="evidence" value="ECO:0007669"/>
    <property type="project" value="InterPro"/>
</dbReference>
<proteinExistence type="predicted"/>
<gene>
    <name evidence="4" type="ORF">VNO77_15838</name>
</gene>
<dbReference type="PANTHER" id="PTHR31415:SF61">
    <property type="entry name" value="LATE EMBRYOGENESIS ABUNDANT PROTEIN"/>
    <property type="match status" value="1"/>
</dbReference>
<organism evidence="4 5">
    <name type="scientific">Canavalia gladiata</name>
    <name type="common">Sword bean</name>
    <name type="synonym">Dolichos gladiatus</name>
    <dbReference type="NCBI Taxonomy" id="3824"/>
    <lineage>
        <taxon>Eukaryota</taxon>
        <taxon>Viridiplantae</taxon>
        <taxon>Streptophyta</taxon>
        <taxon>Embryophyta</taxon>
        <taxon>Tracheophyta</taxon>
        <taxon>Spermatophyta</taxon>
        <taxon>Magnoliopsida</taxon>
        <taxon>eudicotyledons</taxon>
        <taxon>Gunneridae</taxon>
        <taxon>Pentapetalae</taxon>
        <taxon>rosids</taxon>
        <taxon>fabids</taxon>
        <taxon>Fabales</taxon>
        <taxon>Fabaceae</taxon>
        <taxon>Papilionoideae</taxon>
        <taxon>50 kb inversion clade</taxon>
        <taxon>NPAAA clade</taxon>
        <taxon>indigoferoid/millettioid clade</taxon>
        <taxon>Phaseoleae</taxon>
        <taxon>Canavalia</taxon>
    </lineage>
</organism>
<comment type="caution">
    <text evidence="4">The sequence shown here is derived from an EMBL/GenBank/DDBJ whole genome shotgun (WGS) entry which is preliminary data.</text>
</comment>
<keyword evidence="2 3" id="KW-0472">Membrane</keyword>
<accession>A0AAN9QRF5</accession>
<evidence type="ECO:0008006" key="6">
    <source>
        <dbReference type="Google" id="ProtNLM"/>
    </source>
</evidence>
<dbReference type="EMBL" id="JAYMYQ010000003">
    <property type="protein sequence ID" value="KAK7345244.1"/>
    <property type="molecule type" value="Genomic_DNA"/>
</dbReference>